<feature type="domain" description="Mechanosensitive ion channel MscS" evidence="8">
    <location>
        <begin position="113"/>
        <end position="176"/>
    </location>
</feature>
<dbReference type="InterPro" id="IPR011066">
    <property type="entry name" value="MscS_channel_C_sf"/>
</dbReference>
<dbReference type="GO" id="GO:0005886">
    <property type="term" value="C:plasma membrane"/>
    <property type="evidence" value="ECO:0007669"/>
    <property type="project" value="UniProtKB-SubCell"/>
</dbReference>
<dbReference type="Pfam" id="PF00924">
    <property type="entry name" value="MS_channel_2nd"/>
    <property type="match status" value="1"/>
</dbReference>
<evidence type="ECO:0000259" key="10">
    <source>
        <dbReference type="Pfam" id="PF21088"/>
    </source>
</evidence>
<dbReference type="Pfam" id="PF21088">
    <property type="entry name" value="MS_channel_1st"/>
    <property type="match status" value="1"/>
</dbReference>
<dbReference type="InterPro" id="IPR049278">
    <property type="entry name" value="MS_channel_C"/>
</dbReference>
<gene>
    <name evidence="11" type="ORF">HYG86_03060</name>
</gene>
<proteinExistence type="inferred from homology"/>
<dbReference type="Proteomes" id="UP000516160">
    <property type="component" value="Chromosome"/>
</dbReference>
<evidence type="ECO:0000313" key="11">
    <source>
        <dbReference type="EMBL" id="QNO13813.1"/>
    </source>
</evidence>
<organism evidence="11 12">
    <name type="scientific">Alkalicella caledoniensis</name>
    <dbReference type="NCBI Taxonomy" id="2731377"/>
    <lineage>
        <taxon>Bacteria</taxon>
        <taxon>Bacillati</taxon>
        <taxon>Bacillota</taxon>
        <taxon>Clostridia</taxon>
        <taxon>Eubacteriales</taxon>
        <taxon>Proteinivoracaceae</taxon>
        <taxon>Alkalicella</taxon>
    </lineage>
</organism>
<feature type="domain" description="Mechanosensitive ion channel transmembrane helices 2/3" evidence="10">
    <location>
        <begin position="72"/>
        <end position="111"/>
    </location>
</feature>
<accession>A0A7G9W551</accession>
<feature type="transmembrane region" description="Helical" evidence="7">
    <location>
        <begin position="71"/>
        <end position="90"/>
    </location>
</feature>
<dbReference type="GO" id="GO:0008381">
    <property type="term" value="F:mechanosensitive monoatomic ion channel activity"/>
    <property type="evidence" value="ECO:0007669"/>
    <property type="project" value="InterPro"/>
</dbReference>
<dbReference type="InterPro" id="IPR011014">
    <property type="entry name" value="MscS_channel_TM-2"/>
</dbReference>
<evidence type="ECO:0000256" key="3">
    <source>
        <dbReference type="ARBA" id="ARBA00022475"/>
    </source>
</evidence>
<evidence type="ECO:0000256" key="2">
    <source>
        <dbReference type="ARBA" id="ARBA00008017"/>
    </source>
</evidence>
<dbReference type="SUPFAM" id="SSF82861">
    <property type="entry name" value="Mechanosensitive channel protein MscS (YggB), transmembrane region"/>
    <property type="match status" value="1"/>
</dbReference>
<sequence length="277" mass="30843">MFQNLTNFIDEVVSVELVLSFLKNSFRIIVIIFLAIYVLKIISKLVDKFFASQKYIDERKIKTLSAISKSFLKYGIYLFAGMMILAELGFSTTSLLAGAGVVGVALGFGAQGLVRDVLTGFFILFEDQFSVGDYVKISGLSGVVTDIGLRVTKLRDFSGEIHIIPNGSVDKVTNLSIGEMRAMVDIPVAYEENLNNVFSVLEGAMEKVKQDFPEIVEGPTVLGVSNFGDSEVVLRIVAQTTPMNQWKIERVIRLYTKEAFNENNIEIPYPRRVNITQ</sequence>
<dbReference type="RefSeq" id="WP_213167478.1">
    <property type="nucleotide sequence ID" value="NZ_CP058559.1"/>
</dbReference>
<dbReference type="InterPro" id="IPR045276">
    <property type="entry name" value="YbiO_bact"/>
</dbReference>
<feature type="transmembrane region" description="Helical" evidence="7">
    <location>
        <begin position="26"/>
        <end position="50"/>
    </location>
</feature>
<reference evidence="11 12" key="1">
    <citation type="submission" date="2020-07" db="EMBL/GenBank/DDBJ databases">
        <title>Alkalicella. sp. LB2 genome.</title>
        <authorList>
            <person name="Postec A."/>
            <person name="Quemeneur M."/>
        </authorList>
    </citation>
    <scope>NUCLEOTIDE SEQUENCE [LARGE SCALE GENOMIC DNA]</scope>
    <source>
        <strain evidence="11 12">LB2</strain>
    </source>
</reference>
<dbReference type="Pfam" id="PF21082">
    <property type="entry name" value="MS_channel_3rd"/>
    <property type="match status" value="1"/>
</dbReference>
<evidence type="ECO:0000256" key="1">
    <source>
        <dbReference type="ARBA" id="ARBA00004651"/>
    </source>
</evidence>
<dbReference type="Gene3D" id="2.30.30.60">
    <property type="match status" value="1"/>
</dbReference>
<dbReference type="InterPro" id="IPR049142">
    <property type="entry name" value="MS_channel_1st"/>
</dbReference>
<comment type="subcellular location">
    <subcellularLocation>
        <location evidence="1">Cell membrane</location>
        <topology evidence="1">Multi-pass membrane protein</topology>
    </subcellularLocation>
</comment>
<dbReference type="Gene3D" id="3.30.70.100">
    <property type="match status" value="1"/>
</dbReference>
<dbReference type="PANTHER" id="PTHR30460">
    <property type="entry name" value="MODERATE CONDUCTANCE MECHANOSENSITIVE CHANNEL YBIO"/>
    <property type="match status" value="1"/>
</dbReference>
<keyword evidence="5 7" id="KW-1133">Transmembrane helix</keyword>
<dbReference type="Gene3D" id="1.10.287.1260">
    <property type="match status" value="1"/>
</dbReference>
<comment type="similarity">
    <text evidence="2">Belongs to the MscS (TC 1.A.23) family.</text>
</comment>
<dbReference type="SUPFAM" id="SSF50182">
    <property type="entry name" value="Sm-like ribonucleoproteins"/>
    <property type="match status" value="1"/>
</dbReference>
<feature type="domain" description="Mechanosensitive ion channel MscS C-terminal" evidence="9">
    <location>
        <begin position="184"/>
        <end position="267"/>
    </location>
</feature>
<evidence type="ECO:0000259" key="9">
    <source>
        <dbReference type="Pfam" id="PF21082"/>
    </source>
</evidence>
<keyword evidence="6 7" id="KW-0472">Membrane</keyword>
<evidence type="ECO:0000256" key="4">
    <source>
        <dbReference type="ARBA" id="ARBA00022692"/>
    </source>
</evidence>
<dbReference type="PANTHER" id="PTHR30460:SF0">
    <property type="entry name" value="MODERATE CONDUCTANCE MECHANOSENSITIVE CHANNEL YBIO"/>
    <property type="match status" value="1"/>
</dbReference>
<dbReference type="FunFam" id="2.30.30.60:FF:000001">
    <property type="entry name" value="MscS Mechanosensitive ion channel"/>
    <property type="match status" value="1"/>
</dbReference>
<dbReference type="InterPro" id="IPR023408">
    <property type="entry name" value="MscS_beta-dom_sf"/>
</dbReference>
<evidence type="ECO:0000256" key="7">
    <source>
        <dbReference type="SAM" id="Phobius"/>
    </source>
</evidence>
<dbReference type="AlphaFoldDB" id="A0A7G9W551"/>
<dbReference type="InterPro" id="IPR006685">
    <property type="entry name" value="MscS_channel_2nd"/>
</dbReference>
<keyword evidence="4 7" id="KW-0812">Transmembrane</keyword>
<keyword evidence="3" id="KW-1003">Cell membrane</keyword>
<dbReference type="KEGG" id="acae:HYG86_03060"/>
<evidence type="ECO:0000256" key="5">
    <source>
        <dbReference type="ARBA" id="ARBA00022989"/>
    </source>
</evidence>
<dbReference type="InterPro" id="IPR010920">
    <property type="entry name" value="LSM_dom_sf"/>
</dbReference>
<evidence type="ECO:0000313" key="12">
    <source>
        <dbReference type="Proteomes" id="UP000516160"/>
    </source>
</evidence>
<keyword evidence="12" id="KW-1185">Reference proteome</keyword>
<evidence type="ECO:0000259" key="8">
    <source>
        <dbReference type="Pfam" id="PF00924"/>
    </source>
</evidence>
<evidence type="ECO:0000256" key="6">
    <source>
        <dbReference type="ARBA" id="ARBA00023136"/>
    </source>
</evidence>
<name>A0A7G9W551_ALKCA</name>
<protein>
    <submittedName>
        <fullName evidence="11">Mechanosensitive ion channel family protein</fullName>
    </submittedName>
</protein>
<feature type="transmembrane region" description="Helical" evidence="7">
    <location>
        <begin position="96"/>
        <end position="114"/>
    </location>
</feature>
<dbReference type="SUPFAM" id="SSF82689">
    <property type="entry name" value="Mechanosensitive channel protein MscS (YggB), C-terminal domain"/>
    <property type="match status" value="1"/>
</dbReference>
<dbReference type="EMBL" id="CP058559">
    <property type="protein sequence ID" value="QNO13813.1"/>
    <property type="molecule type" value="Genomic_DNA"/>
</dbReference>